<evidence type="ECO:0000313" key="6">
    <source>
        <dbReference type="EMBL" id="KAF4108164.1"/>
    </source>
</evidence>
<gene>
    <name evidence="6" type="ORF">G5714_010923</name>
</gene>
<dbReference type="PANTHER" id="PTHR46490:SF6">
    <property type="entry name" value="ASIALOGLYCOPROTEIN RECEPTOR 1-LIKE-RELATED"/>
    <property type="match status" value="1"/>
</dbReference>
<dbReference type="Gene3D" id="3.10.100.10">
    <property type="entry name" value="Mannose-Binding Protein A, subunit A"/>
    <property type="match status" value="1"/>
</dbReference>
<evidence type="ECO:0000256" key="4">
    <source>
        <dbReference type="SAM" id="Coils"/>
    </source>
</evidence>
<dbReference type="GO" id="GO:0030246">
    <property type="term" value="F:carbohydrate binding"/>
    <property type="evidence" value="ECO:0007669"/>
    <property type="project" value="UniProtKB-KW"/>
</dbReference>
<dbReference type="Proteomes" id="UP000579812">
    <property type="component" value="Unassembled WGS sequence"/>
</dbReference>
<protein>
    <submittedName>
        <fullName evidence="6">Uncharacterized protein</fullName>
    </submittedName>
</protein>
<dbReference type="AlphaFoldDB" id="A0A7J6CM83"/>
<dbReference type="Gene3D" id="1.20.5.400">
    <property type="match status" value="1"/>
</dbReference>
<dbReference type="SUPFAM" id="SSF56436">
    <property type="entry name" value="C-type lectin-like"/>
    <property type="match status" value="1"/>
</dbReference>
<keyword evidence="4" id="KW-0175">Coiled coil</keyword>
<keyword evidence="1" id="KW-0430">Lectin</keyword>
<keyword evidence="5" id="KW-1133">Transmembrane helix</keyword>
<dbReference type="InterPro" id="IPR016187">
    <property type="entry name" value="CTDL_fold"/>
</dbReference>
<evidence type="ECO:0000256" key="2">
    <source>
        <dbReference type="ARBA" id="ARBA00023157"/>
    </source>
</evidence>
<proteinExistence type="predicted"/>
<sequence length="210" mass="24504">MAMSLGLRLRESTERVEMMVAIYESADCERAAAVCLVLLCVLLLTAVIVLCVHIHTNYTQETHQLLTNITDLTNERDQLLITIKDLKTVNDQLEIQNNNLTIENKELLSKSDDLMKQREQLQWENNGLRKHLPEMSGWMYYQSSFDFISSEKKSWAESRRYCTERGADLIIINNREEQRGEWVEILKQLQEEASEIRKTYKGQHRLPVSS</sequence>
<name>A0A7J6CM83_9TELE</name>
<accession>A0A7J6CM83</accession>
<organism evidence="6 7">
    <name type="scientific">Onychostoma macrolepis</name>
    <dbReference type="NCBI Taxonomy" id="369639"/>
    <lineage>
        <taxon>Eukaryota</taxon>
        <taxon>Metazoa</taxon>
        <taxon>Chordata</taxon>
        <taxon>Craniata</taxon>
        <taxon>Vertebrata</taxon>
        <taxon>Euteleostomi</taxon>
        <taxon>Actinopterygii</taxon>
        <taxon>Neopterygii</taxon>
        <taxon>Teleostei</taxon>
        <taxon>Ostariophysi</taxon>
        <taxon>Cypriniformes</taxon>
        <taxon>Cyprinidae</taxon>
        <taxon>Acrossocheilinae</taxon>
        <taxon>Onychostoma</taxon>
    </lineage>
</organism>
<dbReference type="InterPro" id="IPR016186">
    <property type="entry name" value="C-type_lectin-like/link_sf"/>
</dbReference>
<evidence type="ECO:0000256" key="3">
    <source>
        <dbReference type="ARBA" id="ARBA00023180"/>
    </source>
</evidence>
<evidence type="ECO:0000256" key="1">
    <source>
        <dbReference type="ARBA" id="ARBA00022734"/>
    </source>
</evidence>
<feature type="transmembrane region" description="Helical" evidence="5">
    <location>
        <begin position="31"/>
        <end position="55"/>
    </location>
</feature>
<feature type="coiled-coil region" evidence="4">
    <location>
        <begin position="69"/>
        <end position="124"/>
    </location>
</feature>
<reference evidence="6 7" key="1">
    <citation type="submission" date="2020-04" db="EMBL/GenBank/DDBJ databases">
        <title>Chromosome-level genome assembly of a cyprinid fish Onychostoma macrolepis by integration of Nanopore Sequencing, Bionano and Hi-C technology.</title>
        <authorList>
            <person name="Wang D."/>
        </authorList>
    </citation>
    <scope>NUCLEOTIDE SEQUENCE [LARGE SCALE GENOMIC DNA]</scope>
    <source>
        <strain evidence="6">SWU-2019</strain>
        <tissue evidence="6">Muscle</tissue>
    </source>
</reference>
<dbReference type="PANTHER" id="PTHR46490">
    <property type="entry name" value="C-TYPE LECTIN DOMAIN FAMILY 12 MEMBER A-RELATED"/>
    <property type="match status" value="1"/>
</dbReference>
<keyword evidence="7" id="KW-1185">Reference proteome</keyword>
<keyword evidence="3" id="KW-0325">Glycoprotein</keyword>
<keyword evidence="5" id="KW-0812">Transmembrane</keyword>
<dbReference type="EMBL" id="JAAMOB010000010">
    <property type="protein sequence ID" value="KAF4108164.1"/>
    <property type="molecule type" value="Genomic_DNA"/>
</dbReference>
<feature type="coiled-coil region" evidence="4">
    <location>
        <begin position="172"/>
        <end position="206"/>
    </location>
</feature>
<comment type="caution">
    <text evidence="6">The sequence shown here is derived from an EMBL/GenBank/DDBJ whole genome shotgun (WGS) entry which is preliminary data.</text>
</comment>
<dbReference type="InterPro" id="IPR052309">
    <property type="entry name" value="C-type_Lectin_Domain_Fam1"/>
</dbReference>
<keyword evidence="5" id="KW-0472">Membrane</keyword>
<keyword evidence="2" id="KW-1015">Disulfide bond</keyword>
<evidence type="ECO:0000256" key="5">
    <source>
        <dbReference type="SAM" id="Phobius"/>
    </source>
</evidence>
<evidence type="ECO:0000313" key="7">
    <source>
        <dbReference type="Proteomes" id="UP000579812"/>
    </source>
</evidence>